<dbReference type="EMBL" id="CP002130">
    <property type="protein sequence ID" value="AEI89161.1"/>
    <property type="molecule type" value="Genomic_DNA"/>
</dbReference>
<evidence type="ECO:0000313" key="2">
    <source>
        <dbReference type="Proteomes" id="UP000006639"/>
    </source>
</evidence>
<dbReference type="HOGENOM" id="CLU_3154914_0_0_5"/>
<proteinExistence type="predicted"/>
<dbReference type="STRING" id="696127.midi_00875"/>
<sequence length="48" mass="5312">MGGELASTDIKKSYFYSVRYRRNGSKKVNANNKFVPANSDFVPALQAA</sequence>
<dbReference type="KEGG" id="mmn:midi_00875"/>
<accession>F7XWW2</accession>
<reference evidence="1 2" key="1">
    <citation type="journal article" date="2011" name="Mol. Biol. Evol.">
        <title>Phylogenomic evidence for the presence of a flagellum and cbb3 oxidase in the free-living mitochondrial ancestor.</title>
        <authorList>
            <person name="Sassera D."/>
            <person name="Lo N."/>
            <person name="Epis S."/>
            <person name="D'Auria G."/>
            <person name="Montagna M."/>
            <person name="Comandatore F."/>
            <person name="Horner D."/>
            <person name="Pereto J."/>
            <person name="Luciano A.M."/>
            <person name="Franciosi F."/>
            <person name="Ferri E."/>
            <person name="Crotti E."/>
            <person name="Bazzocchi C."/>
            <person name="Daffonchio D."/>
            <person name="Sacchi L."/>
            <person name="Moya A."/>
            <person name="Latorre A."/>
            <person name="Bandi C."/>
        </authorList>
    </citation>
    <scope>NUCLEOTIDE SEQUENCE [LARGE SCALE GENOMIC DNA]</scope>
    <source>
        <strain evidence="1 2">IricVA</strain>
    </source>
</reference>
<organism evidence="1 2">
    <name type="scientific">Midichloria mitochondrii (strain IricVA)</name>
    <dbReference type="NCBI Taxonomy" id="696127"/>
    <lineage>
        <taxon>Bacteria</taxon>
        <taxon>Pseudomonadati</taxon>
        <taxon>Pseudomonadota</taxon>
        <taxon>Alphaproteobacteria</taxon>
        <taxon>Rickettsiales</taxon>
        <taxon>Candidatus Midichloriaceae</taxon>
        <taxon>Candidatus Midichloria</taxon>
    </lineage>
</organism>
<gene>
    <name evidence="1" type="ordered locus">midi_00875</name>
</gene>
<keyword evidence="2" id="KW-1185">Reference proteome</keyword>
<evidence type="ECO:0000313" key="1">
    <source>
        <dbReference type="EMBL" id="AEI89161.1"/>
    </source>
</evidence>
<protein>
    <submittedName>
        <fullName evidence="1">Uncharacterized protein</fullName>
    </submittedName>
</protein>
<dbReference type="AlphaFoldDB" id="F7XWW2"/>
<dbReference type="Proteomes" id="UP000006639">
    <property type="component" value="Chromosome"/>
</dbReference>
<name>F7XWW2_MIDMI</name>